<dbReference type="SUPFAM" id="SSF49265">
    <property type="entry name" value="Fibronectin type III"/>
    <property type="match status" value="5"/>
</dbReference>
<gene>
    <name evidence="5" type="ORF">GPECTOR_4g852</name>
</gene>
<evidence type="ECO:0000313" key="5">
    <source>
        <dbReference type="EMBL" id="KXZ54782.1"/>
    </source>
</evidence>
<dbReference type="Pfam" id="PF00041">
    <property type="entry name" value="fn3"/>
    <property type="match status" value="5"/>
</dbReference>
<comment type="caution">
    <text evidence="5">The sequence shown here is derived from an EMBL/GenBank/DDBJ whole genome shotgun (WGS) entry which is preliminary data.</text>
</comment>
<feature type="region of interest" description="Disordered" evidence="2">
    <location>
        <begin position="281"/>
        <end position="330"/>
    </location>
</feature>
<sequence>MGFVEVYRGPERSFKVTRLQPGVRYTSRVQAVNALGEGPFSLCSAFTTQATVPAQPEPPVVETASSNAMTLAWRPPPDNGSPIIGYCLERDDGAGGDFVHAYAGPNTSHTVKGLRPGTHYRFRLRADNDVVSVNRTSATLAWRTPDDDGGSKVIGFEVELQAKSRAATACMGSDWLKIFEGEAHACTINSLRPGCAYRVRVRACNSAGWSSWALPVDLTTAADVPEVPLSLAPATCTARTIVVTWTPPRHDGGIKIHLYRMEMASADCLCGRCPQALAAAAAGQPAPPPRPTTPPPPHPLMPHGPPGMPYMQPPPPPPPPPPAGPSPHIAALTGRPALCPAVTPLAVYQGETVGAEVQNLQPGCRYIFRVQSVNSQGASPWTDWVLGATTADKPVAPGPPGVAGVAATALMLSWQPPPCQGAPLTGYTVEAAPLPAVQSAMLGPPGPAGIIADPRVAVSLPFKLAYRGAHPTCEVRGLEPYSAYAFRLAAHNEVGQSDWSIAAAAITSHAPPTCPQSVSAQATSSSRVVVMWAAPERDYGAPVHAYTVEMAPVSRSGAAASGKQAASMVNWTLVYTGPQCVCGAEGLAPGRSYQFRARATNMCGHGPFSPVVTATTMPAPPSAPGRPVVSSRTASGFRVRWDEPEHTYGAHVSAFVLEMAPAGTDTWAVVYTGVEAAAKLTGLQPATKYLLRVAAVNAAGKSEFSDCEAAITTLLPPLSPTDLAVAEVSEAALAEAAPDGASTAASPFAVPAYSVTWREPEASGPHAGILGFEVAATPKPGSEAASASGGGVVKMNVQGRKCDARLEGLALGCTYGVRVRSVGVDGTGHSGWSEEVSISTPGRLDAEALSAVNGAAAGAAGASGSGVGATNLPRRSSGPAKRAAKRQQAAAAAAAQQQQQLSTAPVSGAASSSGDDAPVVAAAAGRAGRAKGSAAASRVAAALNTASAKKVRKPTWLEQAAEGRAWLEQMFSMVLGSNWRREGIRKLKWYSGFTLLAIVALVGLLLYFPSPQ</sequence>
<evidence type="ECO:0000256" key="1">
    <source>
        <dbReference type="ARBA" id="ARBA00022737"/>
    </source>
</evidence>
<dbReference type="PROSITE" id="PS50853">
    <property type="entry name" value="FN3"/>
    <property type="match status" value="7"/>
</dbReference>
<dbReference type="OrthoDB" id="443915at2759"/>
<evidence type="ECO:0000259" key="4">
    <source>
        <dbReference type="PROSITE" id="PS50853"/>
    </source>
</evidence>
<dbReference type="PANTHER" id="PTHR13817:SF73">
    <property type="entry name" value="FIBRONECTIN TYPE-III DOMAIN-CONTAINING PROTEIN"/>
    <property type="match status" value="1"/>
</dbReference>
<keyword evidence="6" id="KW-1185">Reference proteome</keyword>
<feature type="transmembrane region" description="Helical" evidence="3">
    <location>
        <begin position="989"/>
        <end position="1008"/>
    </location>
</feature>
<keyword evidence="1" id="KW-0677">Repeat</keyword>
<feature type="region of interest" description="Disordered" evidence="2">
    <location>
        <begin position="859"/>
        <end position="915"/>
    </location>
</feature>
<name>A0A150GYJ4_GONPE</name>
<dbReference type="InterPro" id="IPR013783">
    <property type="entry name" value="Ig-like_fold"/>
</dbReference>
<dbReference type="EMBL" id="LSYV01000005">
    <property type="protein sequence ID" value="KXZ54782.1"/>
    <property type="molecule type" value="Genomic_DNA"/>
</dbReference>
<accession>A0A150GYJ4</accession>
<dbReference type="AlphaFoldDB" id="A0A150GYJ4"/>
<feature type="domain" description="Fibronectin type-III" evidence="4">
    <location>
        <begin position="396"/>
        <end position="513"/>
    </location>
</feature>
<dbReference type="STRING" id="33097.A0A150GYJ4"/>
<keyword evidence="3" id="KW-0812">Transmembrane</keyword>
<dbReference type="PANTHER" id="PTHR13817">
    <property type="entry name" value="TITIN"/>
    <property type="match status" value="1"/>
</dbReference>
<proteinExistence type="predicted"/>
<feature type="compositionally biased region" description="Low complexity" evidence="2">
    <location>
        <begin position="886"/>
        <end position="915"/>
    </location>
</feature>
<evidence type="ECO:0000313" key="6">
    <source>
        <dbReference type="Proteomes" id="UP000075714"/>
    </source>
</evidence>
<evidence type="ECO:0000256" key="3">
    <source>
        <dbReference type="SAM" id="Phobius"/>
    </source>
</evidence>
<keyword evidence="3" id="KW-1133">Transmembrane helix</keyword>
<dbReference type="CDD" id="cd00063">
    <property type="entry name" value="FN3"/>
    <property type="match status" value="8"/>
</dbReference>
<reference evidence="6" key="1">
    <citation type="journal article" date="2016" name="Nat. Commun.">
        <title>The Gonium pectorale genome demonstrates co-option of cell cycle regulation during the evolution of multicellularity.</title>
        <authorList>
            <person name="Hanschen E.R."/>
            <person name="Marriage T.N."/>
            <person name="Ferris P.J."/>
            <person name="Hamaji T."/>
            <person name="Toyoda A."/>
            <person name="Fujiyama A."/>
            <person name="Neme R."/>
            <person name="Noguchi H."/>
            <person name="Minakuchi Y."/>
            <person name="Suzuki M."/>
            <person name="Kawai-Toyooka H."/>
            <person name="Smith D.R."/>
            <person name="Sparks H."/>
            <person name="Anderson J."/>
            <person name="Bakaric R."/>
            <person name="Luria V."/>
            <person name="Karger A."/>
            <person name="Kirschner M.W."/>
            <person name="Durand P.M."/>
            <person name="Michod R.E."/>
            <person name="Nozaki H."/>
            <person name="Olson B.J."/>
        </authorList>
    </citation>
    <scope>NUCLEOTIDE SEQUENCE [LARGE SCALE GENOMIC DNA]</scope>
    <source>
        <strain evidence="6">NIES-2863</strain>
    </source>
</reference>
<dbReference type="Proteomes" id="UP000075714">
    <property type="component" value="Unassembled WGS sequence"/>
</dbReference>
<feature type="domain" description="Fibronectin type-III" evidence="4">
    <location>
        <begin position="55"/>
        <end position="147"/>
    </location>
</feature>
<feature type="domain" description="Fibronectin type-III" evidence="4">
    <location>
        <begin position="1"/>
        <end position="51"/>
    </location>
</feature>
<dbReference type="PRINTS" id="PR00014">
    <property type="entry name" value="FNTYPEIII"/>
</dbReference>
<protein>
    <recommendedName>
        <fullName evidence="4">Fibronectin type-III domain-containing protein</fullName>
    </recommendedName>
</protein>
<dbReference type="SMART" id="SM00060">
    <property type="entry name" value="FN3"/>
    <property type="match status" value="7"/>
</dbReference>
<feature type="compositionally biased region" description="Pro residues" evidence="2">
    <location>
        <begin position="285"/>
        <end position="325"/>
    </location>
</feature>
<keyword evidence="3" id="KW-0472">Membrane</keyword>
<dbReference type="InterPro" id="IPR003961">
    <property type="entry name" value="FN3_dom"/>
</dbReference>
<organism evidence="5 6">
    <name type="scientific">Gonium pectorale</name>
    <name type="common">Green alga</name>
    <dbReference type="NCBI Taxonomy" id="33097"/>
    <lineage>
        <taxon>Eukaryota</taxon>
        <taxon>Viridiplantae</taxon>
        <taxon>Chlorophyta</taxon>
        <taxon>core chlorophytes</taxon>
        <taxon>Chlorophyceae</taxon>
        <taxon>CS clade</taxon>
        <taxon>Chlamydomonadales</taxon>
        <taxon>Volvocaceae</taxon>
        <taxon>Gonium</taxon>
    </lineage>
</organism>
<dbReference type="InterPro" id="IPR050964">
    <property type="entry name" value="Striated_Muscle_Regulatory"/>
</dbReference>
<feature type="domain" description="Fibronectin type-III" evidence="4">
    <location>
        <begin position="737"/>
        <end position="843"/>
    </location>
</feature>
<evidence type="ECO:0000256" key="2">
    <source>
        <dbReference type="SAM" id="MobiDB-lite"/>
    </source>
</evidence>
<feature type="domain" description="Fibronectin type-III" evidence="4">
    <location>
        <begin position="514"/>
        <end position="619"/>
    </location>
</feature>
<feature type="domain" description="Fibronectin type-III" evidence="4">
    <location>
        <begin position="293"/>
        <end position="393"/>
    </location>
</feature>
<dbReference type="InterPro" id="IPR036116">
    <property type="entry name" value="FN3_sf"/>
</dbReference>
<dbReference type="Gene3D" id="2.60.40.10">
    <property type="entry name" value="Immunoglobulins"/>
    <property type="match status" value="8"/>
</dbReference>
<feature type="domain" description="Fibronectin type-III" evidence="4">
    <location>
        <begin position="623"/>
        <end position="716"/>
    </location>
</feature>